<evidence type="ECO:0000313" key="2">
    <source>
        <dbReference type="EMBL" id="KAK7601547.1"/>
    </source>
</evidence>
<gene>
    <name evidence="2" type="ORF">V9T40_008988</name>
</gene>
<evidence type="ECO:0000313" key="3">
    <source>
        <dbReference type="Proteomes" id="UP001367676"/>
    </source>
</evidence>
<sequence>MDQGAEEQVGRAKKLLRRSKLRRTAKPRIRTDVPDNEDDDVDPSFSFNERILNMQCCNVGGLGGSAAPSNCMQDGWMDETFVRPRETSSHWWVEGSFEAQSRLSAVKIRIAAQPIIFDRVAAEGRCPSCGTLKSNKMSELRPLQKVNNIVKMSGLEANTEILL</sequence>
<comment type="caution">
    <text evidence="2">The sequence shown here is derived from an EMBL/GenBank/DDBJ whole genome shotgun (WGS) entry which is preliminary data.</text>
</comment>
<proteinExistence type="predicted"/>
<organism evidence="2 3">
    <name type="scientific">Parthenolecanium corni</name>
    <dbReference type="NCBI Taxonomy" id="536013"/>
    <lineage>
        <taxon>Eukaryota</taxon>
        <taxon>Metazoa</taxon>
        <taxon>Ecdysozoa</taxon>
        <taxon>Arthropoda</taxon>
        <taxon>Hexapoda</taxon>
        <taxon>Insecta</taxon>
        <taxon>Pterygota</taxon>
        <taxon>Neoptera</taxon>
        <taxon>Paraneoptera</taxon>
        <taxon>Hemiptera</taxon>
        <taxon>Sternorrhyncha</taxon>
        <taxon>Coccoidea</taxon>
        <taxon>Coccidae</taxon>
        <taxon>Parthenolecanium</taxon>
    </lineage>
</organism>
<dbReference type="Proteomes" id="UP001367676">
    <property type="component" value="Unassembled WGS sequence"/>
</dbReference>
<name>A0AAN9Y8D1_9HEMI</name>
<keyword evidence="3" id="KW-1185">Reference proteome</keyword>
<feature type="compositionally biased region" description="Basic residues" evidence="1">
    <location>
        <begin position="11"/>
        <end position="28"/>
    </location>
</feature>
<dbReference type="EMBL" id="JBBCAQ010000010">
    <property type="protein sequence ID" value="KAK7601547.1"/>
    <property type="molecule type" value="Genomic_DNA"/>
</dbReference>
<evidence type="ECO:0000256" key="1">
    <source>
        <dbReference type="SAM" id="MobiDB-lite"/>
    </source>
</evidence>
<accession>A0AAN9Y8D1</accession>
<feature type="region of interest" description="Disordered" evidence="1">
    <location>
        <begin position="1"/>
        <end position="42"/>
    </location>
</feature>
<protein>
    <submittedName>
        <fullName evidence="2">Uncharacterized protein</fullName>
    </submittedName>
</protein>
<reference evidence="2 3" key="1">
    <citation type="submission" date="2024-03" db="EMBL/GenBank/DDBJ databases">
        <title>Adaptation during the transition from Ophiocordyceps entomopathogen to insect associate is accompanied by gene loss and intensified selection.</title>
        <authorList>
            <person name="Ward C.M."/>
            <person name="Onetto C.A."/>
            <person name="Borneman A.R."/>
        </authorList>
    </citation>
    <scope>NUCLEOTIDE SEQUENCE [LARGE SCALE GENOMIC DNA]</scope>
    <source>
        <strain evidence="2">AWRI1</strain>
        <tissue evidence="2">Single Adult Female</tissue>
    </source>
</reference>
<dbReference type="AlphaFoldDB" id="A0AAN9Y8D1"/>